<accession>A0ABQ5Z9K5</accession>
<evidence type="ECO:0000313" key="3">
    <source>
        <dbReference type="Proteomes" id="UP001156703"/>
    </source>
</evidence>
<name>A0ABQ5Z9K5_9SPHN</name>
<protein>
    <submittedName>
        <fullName evidence="2">Uncharacterized protein</fullName>
    </submittedName>
</protein>
<reference evidence="3" key="1">
    <citation type="journal article" date="2019" name="Int. J. Syst. Evol. Microbiol.">
        <title>The Global Catalogue of Microorganisms (GCM) 10K type strain sequencing project: providing services to taxonomists for standard genome sequencing and annotation.</title>
        <authorList>
            <consortium name="The Broad Institute Genomics Platform"/>
            <consortium name="The Broad Institute Genome Sequencing Center for Infectious Disease"/>
            <person name="Wu L."/>
            <person name="Ma J."/>
        </authorList>
    </citation>
    <scope>NUCLEOTIDE SEQUENCE [LARGE SCALE GENOMIC DNA]</scope>
    <source>
        <strain evidence="3">NBRC 102146</strain>
    </source>
</reference>
<sequence length="60" mass="6165">MRDREKTTSEPEAAKSGVSDRSAGPASPGRAAISFTTLPDPPSDEEVARIAAKLGAPISL</sequence>
<evidence type="ECO:0000313" key="2">
    <source>
        <dbReference type="EMBL" id="GLR48617.1"/>
    </source>
</evidence>
<proteinExistence type="predicted"/>
<dbReference type="EMBL" id="BSOO01000031">
    <property type="protein sequence ID" value="GLR48617.1"/>
    <property type="molecule type" value="Genomic_DNA"/>
</dbReference>
<comment type="caution">
    <text evidence="2">The sequence shown here is derived from an EMBL/GenBank/DDBJ whole genome shotgun (WGS) entry which is preliminary data.</text>
</comment>
<feature type="region of interest" description="Disordered" evidence="1">
    <location>
        <begin position="1"/>
        <end position="44"/>
    </location>
</feature>
<evidence type="ECO:0000256" key="1">
    <source>
        <dbReference type="SAM" id="MobiDB-lite"/>
    </source>
</evidence>
<feature type="compositionally biased region" description="Basic and acidic residues" evidence="1">
    <location>
        <begin position="1"/>
        <end position="13"/>
    </location>
</feature>
<organism evidence="2 3">
    <name type="scientific">Sphingomonas astaxanthinifaciens DSM 22298</name>
    <dbReference type="NCBI Taxonomy" id="1123267"/>
    <lineage>
        <taxon>Bacteria</taxon>
        <taxon>Pseudomonadati</taxon>
        <taxon>Pseudomonadota</taxon>
        <taxon>Alphaproteobacteria</taxon>
        <taxon>Sphingomonadales</taxon>
        <taxon>Sphingomonadaceae</taxon>
        <taxon>Sphingomonas</taxon>
    </lineage>
</organism>
<keyword evidence="3" id="KW-1185">Reference proteome</keyword>
<dbReference type="RefSeq" id="WP_029940696.1">
    <property type="nucleotide sequence ID" value="NZ_BSOO01000031.1"/>
</dbReference>
<gene>
    <name evidence="2" type="ORF">GCM10007925_23350</name>
</gene>
<dbReference type="Proteomes" id="UP001156703">
    <property type="component" value="Unassembled WGS sequence"/>
</dbReference>